<evidence type="ECO:0000313" key="2">
    <source>
        <dbReference type="EMBL" id="GAJ05357.1"/>
    </source>
</evidence>
<reference evidence="2" key="1">
    <citation type="journal article" date="2014" name="Front. Microbiol.">
        <title>High frequency of phylogenetically diverse reductive dehalogenase-homologous genes in deep subseafloor sedimentary metagenomes.</title>
        <authorList>
            <person name="Kawai M."/>
            <person name="Futagami T."/>
            <person name="Toyoda A."/>
            <person name="Takaki Y."/>
            <person name="Nishi S."/>
            <person name="Hori S."/>
            <person name="Arai W."/>
            <person name="Tsubouchi T."/>
            <person name="Morono Y."/>
            <person name="Uchiyama I."/>
            <person name="Ito T."/>
            <person name="Fujiyama A."/>
            <person name="Inagaki F."/>
            <person name="Takami H."/>
        </authorList>
    </citation>
    <scope>NUCLEOTIDE SEQUENCE</scope>
    <source>
        <strain evidence="2">Expedition CK06-06</strain>
    </source>
</reference>
<dbReference type="EMBL" id="BARW01033025">
    <property type="protein sequence ID" value="GAJ05357.1"/>
    <property type="molecule type" value="Genomic_DNA"/>
</dbReference>
<feature type="non-terminal residue" evidence="2">
    <location>
        <position position="1"/>
    </location>
</feature>
<protein>
    <recommendedName>
        <fullName evidence="1">Mce/MlaD domain-containing protein</fullName>
    </recommendedName>
</protein>
<gene>
    <name evidence="2" type="ORF">S12H4_52122</name>
</gene>
<dbReference type="InterPro" id="IPR052336">
    <property type="entry name" value="MlaD_Phospholipid_Transporter"/>
</dbReference>
<name>X1UP31_9ZZZZ</name>
<dbReference type="PANTHER" id="PTHR33371:SF4">
    <property type="entry name" value="INTERMEMBRANE PHOSPHOLIPID TRANSPORT SYSTEM BINDING PROTEIN MLAD"/>
    <property type="match status" value="1"/>
</dbReference>
<dbReference type="AlphaFoldDB" id="X1UP31"/>
<dbReference type="Pfam" id="PF02470">
    <property type="entry name" value="MlaD"/>
    <property type="match status" value="1"/>
</dbReference>
<dbReference type="InterPro" id="IPR003399">
    <property type="entry name" value="Mce/MlaD"/>
</dbReference>
<evidence type="ECO:0000259" key="1">
    <source>
        <dbReference type="Pfam" id="PF02470"/>
    </source>
</evidence>
<comment type="caution">
    <text evidence="2">The sequence shown here is derived from an EMBL/GenBank/DDBJ whole genome shotgun (WGS) entry which is preliminary data.</text>
</comment>
<dbReference type="PANTHER" id="PTHR33371">
    <property type="entry name" value="INTERMEMBRANE PHOSPHOLIPID TRANSPORT SYSTEM BINDING PROTEIN MLAD-RELATED"/>
    <property type="match status" value="1"/>
</dbReference>
<feature type="non-terminal residue" evidence="2">
    <location>
        <position position="239"/>
    </location>
</feature>
<organism evidence="2">
    <name type="scientific">marine sediment metagenome</name>
    <dbReference type="NCBI Taxonomy" id="412755"/>
    <lineage>
        <taxon>unclassified sequences</taxon>
        <taxon>metagenomes</taxon>
        <taxon>ecological metagenomes</taxon>
    </lineage>
</organism>
<feature type="domain" description="Mce/MlaD" evidence="1">
    <location>
        <begin position="36"/>
        <end position="111"/>
    </location>
</feature>
<accession>X1UP31</accession>
<proteinExistence type="predicted"/>
<sequence>RNIIVGFFVLLGLAVLAYLIVKFQSTVGLFTGRGDYYIEIQADQTAAVLPGQAIHLNGKPVGHIRSVDLAEDPRHGVTIIAAIDQRYSIPEDVEVVSIYQGQIGPPYIEIRALPKHSAVMMKKTPGQVVATLRARIPPSPFSEISSLAVELKPALKELAPALVKIGALADNLSAILVGPEADQTVPSVEPGAPPLDLRSLAEQFSQTLDNLNAFVGDEENRENFKQSLVNLRQAGQDAS</sequence>